<accession>A0A2S0UJF0</accession>
<feature type="coiled-coil region" evidence="1">
    <location>
        <begin position="261"/>
        <end position="288"/>
    </location>
</feature>
<dbReference type="EMBL" id="CP028918">
    <property type="protein sequence ID" value="AWB47915.1"/>
    <property type="molecule type" value="Genomic_DNA"/>
</dbReference>
<feature type="signal peptide" evidence="2">
    <location>
        <begin position="1"/>
        <end position="20"/>
    </location>
</feature>
<dbReference type="Proteomes" id="UP000244496">
    <property type="component" value="Chromosome"/>
</dbReference>
<sequence length="296" mass="32213">MMKGLILSCSFLALADVSFADVNTSRTIEWSGISKGATDFAATPLIDFLGFRIGMSLDEALQHIGSDPRFAGGNFGFGEPIVNYDATLGRERVSVSFPLFDHVMKVNVTTKGAVEDALYLFFLPDPESRLIYGMNRRVSADDRTIGRKEFWEQTFKKFGTVTLDQINGYGRAGTANQANYSWTANNELKANKACIWGKPIFGGNGDVMFSIDPYSLKHLEGTANWLTQGCGTIITVGEGGMADTPALSSFSMLAFDTELYVKSLTINNAAKEEEIGKVEAELNDFKSNLGGSAPEL</sequence>
<evidence type="ECO:0000256" key="1">
    <source>
        <dbReference type="SAM" id="Coils"/>
    </source>
</evidence>
<dbReference type="AlphaFoldDB" id="A0A2S0UJF0"/>
<reference evidence="3 4" key="1">
    <citation type="submission" date="2018-04" db="EMBL/GenBank/DDBJ databases">
        <title>Genome sequencing of Gemmobacter.</title>
        <authorList>
            <person name="Yi H."/>
            <person name="Baek M.-G."/>
        </authorList>
    </citation>
    <scope>NUCLEOTIDE SEQUENCE [LARGE SCALE GENOMIC DNA]</scope>
    <source>
        <strain evidence="3 4">HYN0069</strain>
    </source>
</reference>
<protein>
    <submittedName>
        <fullName evidence="3">Uncharacterized protein</fullName>
    </submittedName>
</protein>
<name>A0A2S0UJF0_9RHOB</name>
<keyword evidence="2" id="KW-0732">Signal</keyword>
<evidence type="ECO:0000256" key="2">
    <source>
        <dbReference type="SAM" id="SignalP"/>
    </source>
</evidence>
<dbReference type="RefSeq" id="WP_108434739.1">
    <property type="nucleotide sequence ID" value="NZ_CP028918.1"/>
</dbReference>
<feature type="chain" id="PRO_5015783028" evidence="2">
    <location>
        <begin position="21"/>
        <end position="296"/>
    </location>
</feature>
<evidence type="ECO:0000313" key="3">
    <source>
        <dbReference type="EMBL" id="AWB47915.1"/>
    </source>
</evidence>
<dbReference type="KEGG" id="geh:HYN69_04765"/>
<evidence type="ECO:0000313" key="4">
    <source>
        <dbReference type="Proteomes" id="UP000244496"/>
    </source>
</evidence>
<organism evidence="3 4">
    <name type="scientific">Paragemmobacter aquarius</name>
    <dbReference type="NCBI Taxonomy" id="2169400"/>
    <lineage>
        <taxon>Bacteria</taxon>
        <taxon>Pseudomonadati</taxon>
        <taxon>Pseudomonadota</taxon>
        <taxon>Alphaproteobacteria</taxon>
        <taxon>Rhodobacterales</taxon>
        <taxon>Paracoccaceae</taxon>
        <taxon>Paragemmobacter</taxon>
    </lineage>
</organism>
<keyword evidence="1" id="KW-0175">Coiled coil</keyword>
<keyword evidence="4" id="KW-1185">Reference proteome</keyword>
<gene>
    <name evidence="3" type="ORF">HYN69_04765</name>
</gene>
<proteinExistence type="predicted"/>